<dbReference type="CDD" id="cd02247">
    <property type="entry name" value="cupin_pirin_C"/>
    <property type="match status" value="1"/>
</dbReference>
<dbReference type="PANTHER" id="PTHR13903:SF31">
    <property type="entry name" value="CUPIN-DOMAIN CONTAINING PROTEIN"/>
    <property type="match status" value="1"/>
</dbReference>
<evidence type="ECO:0000313" key="5">
    <source>
        <dbReference type="Proteomes" id="UP000749559"/>
    </source>
</evidence>
<feature type="binding site" evidence="2">
    <location>
        <position position="62"/>
    </location>
    <ligand>
        <name>Fe cation</name>
        <dbReference type="ChEBI" id="CHEBI:24875"/>
    </ligand>
</feature>
<sequence length="309" mass="33799">MAEKKVVTQISTPKLQREGGGFLVRKVIGGIIPSCDPFLMLDHIGPVDNKPGESVGAPDHPHRGFETVTYVIDGGIKHKDSEGNKGNLKEGWVQWMTAGRGIVHAEMPTDEIMENGGRMEGFQLWTNLPAKHKMIAPRYQEMKPEEMASVENEENKYTVKIISGTVNGVSSKINTLVPITFLDIHLQPGGQFTHDIPPGFNSIAYVWRGSGVLGSMPAHMGQVGLLSEKGTAFTMKATDQDCHILLIAGEIINEPIVKYGPFVMNTQAEIDQAVADYQAGLLGSIPGKEERLQQTEIALARQRESGTWT</sequence>
<proteinExistence type="inferred from homology"/>
<comment type="cofactor">
    <cofactor evidence="2">
        <name>Fe cation</name>
        <dbReference type="ChEBI" id="CHEBI:24875"/>
    </cofactor>
    <text evidence="2">Binds 1 Fe cation per subunit.</text>
</comment>
<feature type="binding site" evidence="2">
    <location>
        <position position="104"/>
    </location>
    <ligand>
        <name>Fe cation</name>
        <dbReference type="ChEBI" id="CHEBI:24875"/>
    </ligand>
</feature>
<keyword evidence="5" id="KW-1185">Reference proteome</keyword>
<keyword evidence="2" id="KW-0408">Iron</keyword>
<dbReference type="InterPro" id="IPR003829">
    <property type="entry name" value="Pirin_N_dom"/>
</dbReference>
<dbReference type="Pfam" id="PF05726">
    <property type="entry name" value="Pirin_C"/>
    <property type="match status" value="1"/>
</dbReference>
<dbReference type="PIRSF" id="PIRSF006232">
    <property type="entry name" value="Pirin"/>
    <property type="match status" value="1"/>
</dbReference>
<dbReference type="InterPro" id="IPR014710">
    <property type="entry name" value="RmlC-like_jellyroll"/>
</dbReference>
<gene>
    <name evidence="4" type="ORF">OFUS_LOCUS1627</name>
</gene>
<dbReference type="Gene3D" id="2.60.120.10">
    <property type="entry name" value="Jelly Rolls"/>
    <property type="match status" value="2"/>
</dbReference>
<dbReference type="InterPro" id="IPR012093">
    <property type="entry name" value="Pirin"/>
</dbReference>
<dbReference type="Pfam" id="PF02678">
    <property type="entry name" value="Pirin"/>
    <property type="match status" value="1"/>
</dbReference>
<dbReference type="CDD" id="cd02909">
    <property type="entry name" value="cupin_pirin_N"/>
    <property type="match status" value="1"/>
</dbReference>
<keyword evidence="2" id="KW-0479">Metal-binding</keyword>
<feature type="binding site" evidence="2">
    <location>
        <position position="60"/>
    </location>
    <ligand>
        <name>Fe cation</name>
        <dbReference type="ChEBI" id="CHEBI:24875"/>
    </ligand>
</feature>
<dbReference type="EMBL" id="CAIIXF020000001">
    <property type="protein sequence ID" value="CAH1774107.1"/>
    <property type="molecule type" value="Genomic_DNA"/>
</dbReference>
<dbReference type="OrthoDB" id="198735at2759"/>
<evidence type="ECO:0000256" key="1">
    <source>
        <dbReference type="ARBA" id="ARBA00008416"/>
    </source>
</evidence>
<evidence type="ECO:0000313" key="4">
    <source>
        <dbReference type="EMBL" id="CAH1774107.1"/>
    </source>
</evidence>
<organism evidence="4 5">
    <name type="scientific">Owenia fusiformis</name>
    <name type="common">Polychaete worm</name>
    <dbReference type="NCBI Taxonomy" id="6347"/>
    <lineage>
        <taxon>Eukaryota</taxon>
        <taxon>Metazoa</taxon>
        <taxon>Spiralia</taxon>
        <taxon>Lophotrochozoa</taxon>
        <taxon>Annelida</taxon>
        <taxon>Polychaeta</taxon>
        <taxon>Sedentaria</taxon>
        <taxon>Canalipalpata</taxon>
        <taxon>Sabellida</taxon>
        <taxon>Oweniida</taxon>
        <taxon>Oweniidae</taxon>
        <taxon>Owenia</taxon>
    </lineage>
</organism>
<dbReference type="AlphaFoldDB" id="A0A8J1Y126"/>
<dbReference type="SUPFAM" id="SSF51182">
    <property type="entry name" value="RmlC-like cupins"/>
    <property type="match status" value="1"/>
</dbReference>
<dbReference type="Proteomes" id="UP000749559">
    <property type="component" value="Unassembled WGS sequence"/>
</dbReference>
<evidence type="ECO:0000256" key="2">
    <source>
        <dbReference type="PIRSR" id="PIRSR006232-1"/>
    </source>
</evidence>
<protein>
    <submittedName>
        <fullName evidence="4">Uncharacterized protein</fullName>
    </submittedName>
</protein>
<dbReference type="GO" id="GO:0046872">
    <property type="term" value="F:metal ion binding"/>
    <property type="evidence" value="ECO:0007669"/>
    <property type="project" value="UniProtKB-KW"/>
</dbReference>
<accession>A0A8J1Y126</accession>
<name>A0A8J1Y126_OWEFU</name>
<evidence type="ECO:0000256" key="3">
    <source>
        <dbReference type="RuleBase" id="RU003457"/>
    </source>
</evidence>
<comment type="similarity">
    <text evidence="1 3">Belongs to the pirin family.</text>
</comment>
<reference evidence="4" key="1">
    <citation type="submission" date="2022-03" db="EMBL/GenBank/DDBJ databases">
        <authorList>
            <person name="Martin C."/>
        </authorList>
    </citation>
    <scope>NUCLEOTIDE SEQUENCE</scope>
</reference>
<feature type="binding site" evidence="2">
    <location>
        <position position="106"/>
    </location>
    <ligand>
        <name>Fe cation</name>
        <dbReference type="ChEBI" id="CHEBI:24875"/>
    </ligand>
</feature>
<dbReference type="InterPro" id="IPR011051">
    <property type="entry name" value="RmlC_Cupin_sf"/>
</dbReference>
<dbReference type="InterPro" id="IPR008778">
    <property type="entry name" value="Pirin_C_dom"/>
</dbReference>
<dbReference type="PANTHER" id="PTHR13903">
    <property type="entry name" value="PIRIN-RELATED"/>
    <property type="match status" value="1"/>
</dbReference>
<comment type="caution">
    <text evidence="4">The sequence shown here is derived from an EMBL/GenBank/DDBJ whole genome shotgun (WGS) entry which is preliminary data.</text>
</comment>